<dbReference type="GO" id="GO:0007155">
    <property type="term" value="P:cell adhesion"/>
    <property type="evidence" value="ECO:0007669"/>
    <property type="project" value="InterPro"/>
</dbReference>
<gene>
    <name evidence="8" type="ORF">D7S89_01585</name>
</gene>
<dbReference type="InterPro" id="IPR003481">
    <property type="entry name" value="FliD_N"/>
</dbReference>
<keyword evidence="8" id="KW-0282">Flagellum</keyword>
<dbReference type="GO" id="GO:0009421">
    <property type="term" value="C:bacterial-type flagellum filament cap"/>
    <property type="evidence" value="ECO:0007669"/>
    <property type="project" value="InterPro"/>
</dbReference>
<evidence type="ECO:0000313" key="8">
    <source>
        <dbReference type="EMBL" id="RKP52254.1"/>
    </source>
</evidence>
<feature type="domain" description="Flagellar hook-associated protein 2 N-terminal" evidence="6">
    <location>
        <begin position="27"/>
        <end position="122"/>
    </location>
</feature>
<dbReference type="GO" id="GO:0009424">
    <property type="term" value="C:bacterial-type flagellum hook"/>
    <property type="evidence" value="ECO:0007669"/>
    <property type="project" value="UniProtKB-UniRule"/>
</dbReference>
<dbReference type="AlphaFoldDB" id="A0A494XVY7"/>
<dbReference type="InterPro" id="IPR010809">
    <property type="entry name" value="FliD_C"/>
</dbReference>
<evidence type="ECO:0000256" key="5">
    <source>
        <dbReference type="RuleBase" id="RU362066"/>
    </source>
</evidence>
<keyword evidence="9" id="KW-1185">Reference proteome</keyword>
<comment type="caution">
    <text evidence="8">The sequence shown here is derived from an EMBL/GenBank/DDBJ whole genome shotgun (WGS) entry which is preliminary data.</text>
</comment>
<keyword evidence="8" id="KW-0969">Cilium</keyword>
<name>A0A494XVY7_9BURK</name>
<proteinExistence type="inferred from homology"/>
<dbReference type="Pfam" id="PF02465">
    <property type="entry name" value="FliD_N"/>
    <property type="match status" value="1"/>
</dbReference>
<sequence>MGTVSPSSNTTLLQQAAQSIVSGATGSSLDVNTLVSAIVMAKIAGRASAIANQQKSGNTMLSALGMMKSSLGTLQTSLAGLSDGSIFTQFAATASGKGITATTTGGAAAGSYAVNVQQLATANQISSKAFAAKATLGTGTLTIGIGSASMTLNLDSKNNTLAGIASAINGAANNPGVTAAVVTGTDGQHLVLTSAQTGAANIVSVSAGAGVDSNMATANFTQVEAAQDAKLTISGSAVTSASNTVKDALTGVTLNLTSAAVGSPQTISVAADPSAIALAVQGFQKAYNAWVAQHKSLSSYDPSTAQAGPLLGDAMLNSAVNGIGGIMASGVAQGGKTYSLAQIGLDLKHDGTLGFDQAKLQSTLSANPTLVSSVFNGTNGIGQQMNKFLDAYTQTTIGQVDKRTASINSSLLTVSKQQNELVAYQQTLTTQYNAQFTALNRLLTRVNNNRNYLNQLFGGNGSPGTMNKSA</sequence>
<comment type="function">
    <text evidence="5">Required for morphogenesis and for the elongation of the flagellar filament by facilitating polymerization of the flagellin monomers at the tip of growing filament. Forms a capping structure, which prevents flagellin subunits (transported through the central channel of the flagellum) from leaking out without polymerization at the distal end.</text>
</comment>
<evidence type="ECO:0000256" key="4">
    <source>
        <dbReference type="ARBA" id="ARBA00023143"/>
    </source>
</evidence>
<dbReference type="Pfam" id="PF07196">
    <property type="entry name" value="Flagellin_IN"/>
    <property type="match status" value="1"/>
</dbReference>
<dbReference type="Pfam" id="PF07195">
    <property type="entry name" value="FliD_C"/>
    <property type="match status" value="1"/>
</dbReference>
<keyword evidence="5" id="KW-0964">Secreted</keyword>
<dbReference type="GO" id="GO:0005576">
    <property type="term" value="C:extracellular region"/>
    <property type="evidence" value="ECO:0007669"/>
    <property type="project" value="UniProtKB-SubCell"/>
</dbReference>
<evidence type="ECO:0000259" key="6">
    <source>
        <dbReference type="Pfam" id="PF02465"/>
    </source>
</evidence>
<dbReference type="PANTHER" id="PTHR30288">
    <property type="entry name" value="FLAGELLAR CAP/ASSEMBLY PROTEIN FLID"/>
    <property type="match status" value="1"/>
</dbReference>
<dbReference type="GO" id="GO:0071973">
    <property type="term" value="P:bacterial-type flagellum-dependent cell motility"/>
    <property type="evidence" value="ECO:0007669"/>
    <property type="project" value="TreeGrafter"/>
</dbReference>
<evidence type="ECO:0000313" key="9">
    <source>
        <dbReference type="Proteomes" id="UP000280434"/>
    </source>
</evidence>
<organism evidence="8 9">
    <name type="scientific">Trinickia fusca</name>
    <dbReference type="NCBI Taxonomy" id="2419777"/>
    <lineage>
        <taxon>Bacteria</taxon>
        <taxon>Pseudomonadati</taxon>
        <taxon>Pseudomonadota</taxon>
        <taxon>Betaproteobacteria</taxon>
        <taxon>Burkholderiales</taxon>
        <taxon>Burkholderiaceae</taxon>
        <taxon>Trinickia</taxon>
    </lineage>
</organism>
<comment type="subunit">
    <text evidence="2 5">Homopentamer.</text>
</comment>
<evidence type="ECO:0000259" key="7">
    <source>
        <dbReference type="Pfam" id="PF07195"/>
    </source>
</evidence>
<dbReference type="OrthoDB" id="9034667at2"/>
<evidence type="ECO:0000256" key="2">
    <source>
        <dbReference type="ARBA" id="ARBA00011255"/>
    </source>
</evidence>
<dbReference type="InterPro" id="IPR040026">
    <property type="entry name" value="FliD"/>
</dbReference>
<keyword evidence="8" id="KW-0966">Cell projection</keyword>
<reference evidence="8 9" key="1">
    <citation type="submission" date="2018-10" db="EMBL/GenBank/DDBJ databases">
        <title>Paraburkholderia sp. 7MK8-2, isolated from soil.</title>
        <authorList>
            <person name="Gao Z.-H."/>
            <person name="Qiu L.-H."/>
        </authorList>
    </citation>
    <scope>NUCLEOTIDE SEQUENCE [LARGE SCALE GENOMIC DNA]</scope>
    <source>
        <strain evidence="8 9">7MK8-2</strain>
    </source>
</reference>
<feature type="domain" description="Flagellar hook-associated protein 2 C-terminal" evidence="7">
    <location>
        <begin position="226"/>
        <end position="447"/>
    </location>
</feature>
<comment type="subcellular location">
    <subcellularLocation>
        <location evidence="5">Secreted</location>
    </subcellularLocation>
    <subcellularLocation>
        <location evidence="5">Bacterial flagellum</location>
    </subcellularLocation>
</comment>
<dbReference type="Proteomes" id="UP000280434">
    <property type="component" value="Unassembled WGS sequence"/>
</dbReference>
<accession>A0A494XVY7</accession>
<protein>
    <recommendedName>
        <fullName evidence="5">Flagellar hook-associated protein 2</fullName>
        <shortName evidence="5">HAP2</shortName>
    </recommendedName>
    <alternativeName>
        <fullName evidence="5">Flagellar cap protein</fullName>
    </alternativeName>
</protein>
<dbReference type="EMBL" id="RBZV01000001">
    <property type="protein sequence ID" value="RKP52254.1"/>
    <property type="molecule type" value="Genomic_DNA"/>
</dbReference>
<dbReference type="PANTHER" id="PTHR30288:SF0">
    <property type="entry name" value="FLAGELLAR HOOK-ASSOCIATED PROTEIN 2"/>
    <property type="match status" value="1"/>
</dbReference>
<evidence type="ECO:0000256" key="3">
    <source>
        <dbReference type="ARBA" id="ARBA00023054"/>
    </source>
</evidence>
<comment type="similarity">
    <text evidence="1 5">Belongs to the FliD family.</text>
</comment>
<keyword evidence="3" id="KW-0175">Coiled coil</keyword>
<dbReference type="RefSeq" id="WP_121275987.1">
    <property type="nucleotide sequence ID" value="NZ_RBZV01000001.1"/>
</dbReference>
<evidence type="ECO:0000256" key="1">
    <source>
        <dbReference type="ARBA" id="ARBA00009764"/>
    </source>
</evidence>
<dbReference type="InterPro" id="IPR010810">
    <property type="entry name" value="Flagellin_hook_IN_motif"/>
</dbReference>
<keyword evidence="4 5" id="KW-0975">Bacterial flagellum</keyword>